<sequence length="137" mass="14250">MVTLDLVADADIYIDGTNNKVGTITIASTVVMVAQMRGNRLTGSAQITNLKLTDRTGSLGLPQDALDNLGNLGKELLQKLANDALQKGIAINIPTSGLGGLPINVINPEIRIIEHGLYIATDMTISPSLLGVGGGQC</sequence>
<evidence type="ECO:0000313" key="3">
    <source>
        <dbReference type="Proteomes" id="UP000054047"/>
    </source>
</evidence>
<dbReference type="Gene3D" id="3.15.20.10">
    <property type="entry name" value="Bactericidal permeability-increasing protein, domain 2"/>
    <property type="match status" value="1"/>
</dbReference>
<dbReference type="PANTHER" id="PTHR10504">
    <property type="entry name" value="BACTERICIDAL PERMEABILITY-INCREASING BPI PROTEIN-RELATED"/>
    <property type="match status" value="1"/>
</dbReference>
<protein>
    <recommendedName>
        <fullName evidence="1">Lipid-binding serum glycoprotein C-terminal domain-containing protein</fullName>
    </recommendedName>
</protein>
<dbReference type="GO" id="GO:0005615">
    <property type="term" value="C:extracellular space"/>
    <property type="evidence" value="ECO:0007669"/>
    <property type="project" value="TreeGrafter"/>
</dbReference>
<organism evidence="2 3">
    <name type="scientific">Ancylostoma duodenale</name>
    <dbReference type="NCBI Taxonomy" id="51022"/>
    <lineage>
        <taxon>Eukaryota</taxon>
        <taxon>Metazoa</taxon>
        <taxon>Ecdysozoa</taxon>
        <taxon>Nematoda</taxon>
        <taxon>Chromadorea</taxon>
        <taxon>Rhabditida</taxon>
        <taxon>Rhabditina</taxon>
        <taxon>Rhabditomorpha</taxon>
        <taxon>Strongyloidea</taxon>
        <taxon>Ancylostomatidae</taxon>
        <taxon>Ancylostomatinae</taxon>
        <taxon>Ancylostoma</taxon>
    </lineage>
</organism>
<dbReference type="SUPFAM" id="SSF55394">
    <property type="entry name" value="Bactericidal permeability-increasing protein, BPI"/>
    <property type="match status" value="1"/>
</dbReference>
<accession>A0A0C2GV68</accession>
<dbReference type="InterPro" id="IPR001124">
    <property type="entry name" value="Lipid-bd_serum_glycop_C"/>
</dbReference>
<dbReference type="InterPro" id="IPR032942">
    <property type="entry name" value="BPI/LBP/Plunc"/>
</dbReference>
<dbReference type="Proteomes" id="UP000054047">
    <property type="component" value="Unassembled WGS sequence"/>
</dbReference>
<proteinExistence type="predicted"/>
<gene>
    <name evidence="2" type="ORF">ANCDUO_06814</name>
</gene>
<feature type="domain" description="Lipid-binding serum glycoprotein C-terminal" evidence="1">
    <location>
        <begin position="16"/>
        <end position="123"/>
    </location>
</feature>
<name>A0A0C2GV68_9BILA</name>
<dbReference type="EMBL" id="KN729014">
    <property type="protein sequence ID" value="KIH62894.1"/>
    <property type="molecule type" value="Genomic_DNA"/>
</dbReference>
<dbReference type="PANTHER" id="PTHR10504:SF144">
    <property type="entry name" value="BPI1 DOMAIN-CONTAINING PROTEIN"/>
    <property type="match status" value="1"/>
</dbReference>
<dbReference type="InterPro" id="IPR017943">
    <property type="entry name" value="Bactericidal_perm-incr_a/b_dom"/>
</dbReference>
<dbReference type="AlphaFoldDB" id="A0A0C2GV68"/>
<dbReference type="GO" id="GO:0008289">
    <property type="term" value="F:lipid binding"/>
    <property type="evidence" value="ECO:0007669"/>
    <property type="project" value="InterPro"/>
</dbReference>
<reference evidence="2 3" key="1">
    <citation type="submission" date="2013-12" db="EMBL/GenBank/DDBJ databases">
        <title>Draft genome of the parsitic nematode Ancylostoma duodenale.</title>
        <authorList>
            <person name="Mitreva M."/>
        </authorList>
    </citation>
    <scope>NUCLEOTIDE SEQUENCE [LARGE SCALE GENOMIC DNA]</scope>
    <source>
        <strain evidence="2 3">Zhejiang</strain>
    </source>
</reference>
<dbReference type="OrthoDB" id="5874601at2759"/>
<dbReference type="Pfam" id="PF02886">
    <property type="entry name" value="LBP_BPI_CETP_C"/>
    <property type="match status" value="1"/>
</dbReference>
<keyword evidence="3" id="KW-1185">Reference proteome</keyword>
<evidence type="ECO:0000313" key="2">
    <source>
        <dbReference type="EMBL" id="KIH62894.1"/>
    </source>
</evidence>
<evidence type="ECO:0000259" key="1">
    <source>
        <dbReference type="Pfam" id="PF02886"/>
    </source>
</evidence>